<feature type="transmembrane region" description="Helical" evidence="1">
    <location>
        <begin position="50"/>
        <end position="69"/>
    </location>
</feature>
<reference evidence="3" key="1">
    <citation type="journal article" date="2019" name="Int. J. Syst. Evol. Microbiol.">
        <title>The Global Catalogue of Microorganisms (GCM) 10K type strain sequencing project: providing services to taxonomists for standard genome sequencing and annotation.</title>
        <authorList>
            <consortium name="The Broad Institute Genomics Platform"/>
            <consortium name="The Broad Institute Genome Sequencing Center for Infectious Disease"/>
            <person name="Wu L."/>
            <person name="Ma J."/>
        </authorList>
    </citation>
    <scope>NUCLEOTIDE SEQUENCE [LARGE SCALE GENOMIC DNA]</scope>
    <source>
        <strain evidence="3">CCUG 61485</strain>
    </source>
</reference>
<evidence type="ECO:0000256" key="1">
    <source>
        <dbReference type="SAM" id="Phobius"/>
    </source>
</evidence>
<evidence type="ECO:0000313" key="2">
    <source>
        <dbReference type="EMBL" id="MFD1315339.1"/>
    </source>
</evidence>
<dbReference type="EMBL" id="JBHTMY010000002">
    <property type="protein sequence ID" value="MFD1315339.1"/>
    <property type="molecule type" value="Genomic_DNA"/>
</dbReference>
<organism evidence="2 3">
    <name type="scientific">Namhaeicola litoreus</name>
    <dbReference type="NCBI Taxonomy" id="1052145"/>
    <lineage>
        <taxon>Bacteria</taxon>
        <taxon>Pseudomonadati</taxon>
        <taxon>Bacteroidota</taxon>
        <taxon>Flavobacteriia</taxon>
        <taxon>Flavobacteriales</taxon>
        <taxon>Flavobacteriaceae</taxon>
        <taxon>Namhaeicola</taxon>
    </lineage>
</organism>
<feature type="transmembrane region" description="Helical" evidence="1">
    <location>
        <begin position="81"/>
        <end position="99"/>
    </location>
</feature>
<accession>A0ABW3Y133</accession>
<feature type="transmembrane region" description="Helical" evidence="1">
    <location>
        <begin position="21"/>
        <end position="38"/>
    </location>
</feature>
<sequence>MNADHFDIEKLKTELKNLKRLLIFHTIIYVSLIFYVVAKNYPEVQLDNNLYQSLVWLNLIVIFYFIWFLWTKMPTSQIDKIRGTLLIFFLGILGMWIWFPSKRKIEELNKQ</sequence>
<evidence type="ECO:0000313" key="3">
    <source>
        <dbReference type="Proteomes" id="UP001597201"/>
    </source>
</evidence>
<name>A0ABW3Y133_9FLAO</name>
<comment type="caution">
    <text evidence="2">The sequence shown here is derived from an EMBL/GenBank/DDBJ whole genome shotgun (WGS) entry which is preliminary data.</text>
</comment>
<dbReference type="RefSeq" id="WP_377177394.1">
    <property type="nucleotide sequence ID" value="NZ_JBHTMY010000002.1"/>
</dbReference>
<keyword evidence="1" id="KW-1133">Transmembrane helix</keyword>
<keyword evidence="3" id="KW-1185">Reference proteome</keyword>
<protein>
    <submittedName>
        <fullName evidence="2">Uncharacterized protein</fullName>
    </submittedName>
</protein>
<gene>
    <name evidence="2" type="ORF">ACFQ39_06890</name>
</gene>
<proteinExistence type="predicted"/>
<keyword evidence="1" id="KW-0472">Membrane</keyword>
<keyword evidence="1" id="KW-0812">Transmembrane</keyword>
<dbReference type="Proteomes" id="UP001597201">
    <property type="component" value="Unassembled WGS sequence"/>
</dbReference>